<organism evidence="3 4">
    <name type="scientific">Veronia nyctiphanis</name>
    <dbReference type="NCBI Taxonomy" id="1278244"/>
    <lineage>
        <taxon>Bacteria</taxon>
        <taxon>Pseudomonadati</taxon>
        <taxon>Pseudomonadota</taxon>
        <taxon>Gammaproteobacteria</taxon>
        <taxon>Vibrionales</taxon>
        <taxon>Vibrionaceae</taxon>
        <taxon>Veronia</taxon>
    </lineage>
</organism>
<proteinExistence type="predicted"/>
<evidence type="ECO:0000313" key="3">
    <source>
        <dbReference type="EMBL" id="RXJ72072.1"/>
    </source>
</evidence>
<dbReference type="EMBL" id="PEIB01000027">
    <property type="protein sequence ID" value="RXJ72072.1"/>
    <property type="molecule type" value="Genomic_DNA"/>
</dbReference>
<reference evidence="3 4" key="1">
    <citation type="submission" date="2017-10" db="EMBL/GenBank/DDBJ databases">
        <title>Nyctiphanis sp. nov., isolated from the stomach of the euphausiid Nyctiphanes simplex (Hansen, 1911) in the Gulf of California.</title>
        <authorList>
            <person name="Gomez-Gil B."/>
            <person name="Aguilar-Mendez M."/>
            <person name="Lopez-Cortes A."/>
            <person name="Gomez-Gutierrez J."/>
            <person name="Roque A."/>
            <person name="Lang E."/>
            <person name="Gonzalez-Castillo A."/>
        </authorList>
    </citation>
    <scope>NUCLEOTIDE SEQUENCE [LARGE SCALE GENOMIC DNA]</scope>
    <source>
        <strain evidence="3 4">CAIM 600</strain>
    </source>
</reference>
<dbReference type="AlphaFoldDB" id="A0A4Q0YMI5"/>
<gene>
    <name evidence="2" type="ORF">CS022_17990</name>
    <name evidence="3" type="ORF">CS022_18270</name>
</gene>
<dbReference type="Proteomes" id="UP000290287">
    <property type="component" value="Unassembled WGS sequence"/>
</dbReference>
<comment type="caution">
    <text evidence="3">The sequence shown here is derived from an EMBL/GenBank/DDBJ whole genome shotgun (WGS) entry which is preliminary data.</text>
</comment>
<feature type="transmembrane region" description="Helical" evidence="1">
    <location>
        <begin position="6"/>
        <end position="27"/>
    </location>
</feature>
<sequence>MFVEYKLNFFFLSITIIPFIISYIPSIRRYLIRVSSGERNLIIPILPAIPLAFLMGIDNTFFGKFITIIFMLYFLFVYSIAFSNYLEKDNN</sequence>
<feature type="transmembrane region" description="Helical" evidence="1">
    <location>
        <begin position="39"/>
        <end position="57"/>
    </location>
</feature>
<keyword evidence="4" id="KW-1185">Reference proteome</keyword>
<protein>
    <submittedName>
        <fullName evidence="3">Uncharacterized protein</fullName>
    </submittedName>
</protein>
<keyword evidence="1" id="KW-0472">Membrane</keyword>
<keyword evidence="1" id="KW-1133">Transmembrane helix</keyword>
<evidence type="ECO:0000313" key="4">
    <source>
        <dbReference type="Proteomes" id="UP000290287"/>
    </source>
</evidence>
<name>A0A4Q0YMI5_9GAMM</name>
<evidence type="ECO:0000256" key="1">
    <source>
        <dbReference type="SAM" id="Phobius"/>
    </source>
</evidence>
<feature type="transmembrane region" description="Helical" evidence="1">
    <location>
        <begin position="63"/>
        <end position="86"/>
    </location>
</feature>
<accession>A0A4Q0YMI5</accession>
<keyword evidence="1" id="KW-0812">Transmembrane</keyword>
<dbReference type="EMBL" id="PEIB01000027">
    <property type="protein sequence ID" value="RXJ72025.1"/>
    <property type="molecule type" value="Genomic_DNA"/>
</dbReference>
<evidence type="ECO:0000313" key="2">
    <source>
        <dbReference type="EMBL" id="RXJ72025.1"/>
    </source>
</evidence>